<accession>A0A212LL19</accession>
<name>A0A212LL19_9HYPH</name>
<dbReference type="EMBL" id="FMJD01000011">
    <property type="protein sequence ID" value="SCM78220.1"/>
    <property type="molecule type" value="Genomic_DNA"/>
</dbReference>
<proteinExistence type="predicted"/>
<evidence type="ECO:0000313" key="1">
    <source>
        <dbReference type="EMBL" id="SCM78220.1"/>
    </source>
</evidence>
<reference evidence="1" key="1">
    <citation type="submission" date="2016-08" db="EMBL/GenBank/DDBJ databases">
        <authorList>
            <person name="Seilhamer J.J."/>
        </authorList>
    </citation>
    <scope>NUCLEOTIDE SEQUENCE</scope>
    <source>
        <strain evidence="1">86</strain>
    </source>
</reference>
<gene>
    <name evidence="1" type="ORF">KL86PLE_70003</name>
</gene>
<organism evidence="1">
    <name type="scientific">uncultured Pleomorphomonas sp</name>
    <dbReference type="NCBI Taxonomy" id="442121"/>
    <lineage>
        <taxon>Bacteria</taxon>
        <taxon>Pseudomonadati</taxon>
        <taxon>Pseudomonadota</taxon>
        <taxon>Alphaproteobacteria</taxon>
        <taxon>Hyphomicrobiales</taxon>
        <taxon>Pleomorphomonadaceae</taxon>
        <taxon>Pleomorphomonas</taxon>
        <taxon>environmental samples</taxon>
    </lineage>
</organism>
<protein>
    <submittedName>
        <fullName evidence="1">Uncharacterized protein</fullName>
    </submittedName>
</protein>
<dbReference type="AlphaFoldDB" id="A0A212LL19"/>
<sequence length="61" mass="6712">MARAFGVLASSIVSRRGNKLRPKRRRVGGKTMKVFDDLVAFGGAYGHPNGTHAEIMIRSRL</sequence>